<dbReference type="Pfam" id="PF13421">
    <property type="entry name" value="Band_7_1"/>
    <property type="match status" value="1"/>
</dbReference>
<name>A0A9D1GSE2_9MOLU</name>
<accession>A0A9D1GSE2</accession>
<organism evidence="2 3">
    <name type="scientific">Candidatus Pelethenecus faecipullorum</name>
    <dbReference type="NCBI Taxonomy" id="2840900"/>
    <lineage>
        <taxon>Bacteria</taxon>
        <taxon>Bacillati</taxon>
        <taxon>Mycoplasmatota</taxon>
        <taxon>Mollicutes</taxon>
        <taxon>Candidatus Pelethenecus</taxon>
    </lineage>
</organism>
<dbReference type="AlphaFoldDB" id="A0A9D1GSE2"/>
<gene>
    <name evidence="2" type="ORF">IAD46_03590</name>
</gene>
<feature type="non-terminal residue" evidence="2">
    <location>
        <position position="230"/>
    </location>
</feature>
<reference evidence="2" key="1">
    <citation type="submission" date="2020-10" db="EMBL/GenBank/DDBJ databases">
        <authorList>
            <person name="Gilroy R."/>
        </authorList>
    </citation>
    <scope>NUCLEOTIDE SEQUENCE</scope>
    <source>
        <strain evidence="2">ChiW17-6978</strain>
    </source>
</reference>
<feature type="domain" description="SPFH" evidence="1">
    <location>
        <begin position="43"/>
        <end position="226"/>
    </location>
</feature>
<comment type="caution">
    <text evidence="2">The sequence shown here is derived from an EMBL/GenBank/DDBJ whole genome shotgun (WGS) entry which is preliminary data.</text>
</comment>
<evidence type="ECO:0000313" key="3">
    <source>
        <dbReference type="Proteomes" id="UP000886758"/>
    </source>
</evidence>
<evidence type="ECO:0000259" key="1">
    <source>
        <dbReference type="Pfam" id="PF13421"/>
    </source>
</evidence>
<evidence type="ECO:0000313" key="2">
    <source>
        <dbReference type="EMBL" id="HIT50091.1"/>
    </source>
</evidence>
<dbReference type="Proteomes" id="UP000886758">
    <property type="component" value="Unassembled WGS sequence"/>
</dbReference>
<sequence length="230" mass="27125">MCFRRKQIIKFDQNVEGVSSDNRSVLFVRVRGEVHRKKDAFEVPETHVAYVIKNGGDEQFYKSGIHRVFNGKNEIKEWKKWKKWKNKSTIDVIYIPKETNLIIPWGTPVKFKYRDFSSSRVINIGANGQFRIEIKNPEQFRRKVVGPLQKFVLKDFQKEFLIDVINEFRDVFLRVVKEEKLTYDEFDANLKLIGSKVGKILSNMFEGSWGIGLADFYIKEIFIEEEDMNA</sequence>
<dbReference type="EMBL" id="DVLF01000110">
    <property type="protein sequence ID" value="HIT50091.1"/>
    <property type="molecule type" value="Genomic_DNA"/>
</dbReference>
<reference evidence="2" key="2">
    <citation type="journal article" date="2021" name="PeerJ">
        <title>Extensive microbial diversity within the chicken gut microbiome revealed by metagenomics and culture.</title>
        <authorList>
            <person name="Gilroy R."/>
            <person name="Ravi A."/>
            <person name="Getino M."/>
            <person name="Pursley I."/>
            <person name="Horton D.L."/>
            <person name="Alikhan N.F."/>
            <person name="Baker D."/>
            <person name="Gharbi K."/>
            <person name="Hall N."/>
            <person name="Watson M."/>
            <person name="Adriaenssens E.M."/>
            <person name="Foster-Nyarko E."/>
            <person name="Jarju S."/>
            <person name="Secka A."/>
            <person name="Antonio M."/>
            <person name="Oren A."/>
            <person name="Chaudhuri R.R."/>
            <person name="La Ragione R."/>
            <person name="Hildebrand F."/>
            <person name="Pallen M.J."/>
        </authorList>
    </citation>
    <scope>NUCLEOTIDE SEQUENCE</scope>
    <source>
        <strain evidence="2">ChiW17-6978</strain>
    </source>
</reference>
<dbReference type="InterPro" id="IPR033880">
    <property type="entry name" value="SPFH_YdjI"/>
</dbReference>
<proteinExistence type="predicted"/>
<protein>
    <submittedName>
        <fullName evidence="2">SPFH domain-containing protein</fullName>
    </submittedName>
</protein>